<keyword evidence="2" id="KW-1185">Reference proteome</keyword>
<dbReference type="PANTHER" id="PTHR48449">
    <property type="entry name" value="DUF1985 DOMAIN-CONTAINING PROTEIN"/>
    <property type="match status" value="1"/>
</dbReference>
<protein>
    <submittedName>
        <fullName evidence="1">Uncharacterized protein</fullName>
    </submittedName>
</protein>
<dbReference type="PANTHER" id="PTHR48449:SF1">
    <property type="entry name" value="DUF1985 DOMAIN-CONTAINING PROTEIN"/>
    <property type="match status" value="1"/>
</dbReference>
<dbReference type="EMBL" id="JANJYI010000004">
    <property type="protein sequence ID" value="KAK2653239.1"/>
    <property type="molecule type" value="Genomic_DNA"/>
</dbReference>
<accession>A0AAD9X5N5</accession>
<evidence type="ECO:0000313" key="2">
    <source>
        <dbReference type="Proteomes" id="UP001280121"/>
    </source>
</evidence>
<dbReference type="AlphaFoldDB" id="A0AAD9X5N5"/>
<reference evidence="1" key="1">
    <citation type="journal article" date="2023" name="Plant J.">
        <title>Genome sequences and population genomics provide insights into the demographic history, inbreeding, and mutation load of two 'living fossil' tree species of Dipteronia.</title>
        <authorList>
            <person name="Feng Y."/>
            <person name="Comes H.P."/>
            <person name="Chen J."/>
            <person name="Zhu S."/>
            <person name="Lu R."/>
            <person name="Zhang X."/>
            <person name="Li P."/>
            <person name="Qiu J."/>
            <person name="Olsen K.M."/>
            <person name="Qiu Y."/>
        </authorList>
    </citation>
    <scope>NUCLEOTIDE SEQUENCE</scope>
    <source>
        <strain evidence="1">KIB01</strain>
    </source>
</reference>
<comment type="caution">
    <text evidence="1">The sequence shown here is derived from an EMBL/GenBank/DDBJ whole genome shotgun (WGS) entry which is preliminary data.</text>
</comment>
<name>A0AAD9X5N5_9ROSI</name>
<evidence type="ECO:0000313" key="1">
    <source>
        <dbReference type="EMBL" id="KAK2653239.1"/>
    </source>
</evidence>
<organism evidence="1 2">
    <name type="scientific">Dipteronia dyeriana</name>
    <dbReference type="NCBI Taxonomy" id="168575"/>
    <lineage>
        <taxon>Eukaryota</taxon>
        <taxon>Viridiplantae</taxon>
        <taxon>Streptophyta</taxon>
        <taxon>Embryophyta</taxon>
        <taxon>Tracheophyta</taxon>
        <taxon>Spermatophyta</taxon>
        <taxon>Magnoliopsida</taxon>
        <taxon>eudicotyledons</taxon>
        <taxon>Gunneridae</taxon>
        <taxon>Pentapetalae</taxon>
        <taxon>rosids</taxon>
        <taxon>malvids</taxon>
        <taxon>Sapindales</taxon>
        <taxon>Sapindaceae</taxon>
        <taxon>Hippocastanoideae</taxon>
        <taxon>Acereae</taxon>
        <taxon>Dipteronia</taxon>
    </lineage>
</organism>
<sequence>MENMNLEDFLIKPRNLWLRNSTINLYSSLNWLPEIAKVLKQVKQLGVLRKTCFGHLLAILKEVTFSTGVVHNLLLRQICIPEVTREDEFHFLVGGKVAKFTKREFCLAQA</sequence>
<proteinExistence type="predicted"/>
<gene>
    <name evidence="1" type="ORF">Ddye_013095</name>
</gene>
<dbReference type="Proteomes" id="UP001280121">
    <property type="component" value="Unassembled WGS sequence"/>
</dbReference>